<sequence>MNDHSRLEQNGVLLAKLKVKPTLLQDVKDIKLTKKQVEDAKKKKSRFEVESEGNLHFQSRLYVPNSKELKENILREAHCNMFIMHIGKNNMYRDLKFYYWWKGMEMIIVEHVFKCLICQQVKVEHQVPLGLLQPITILEWN</sequence>
<dbReference type="Proteomes" id="UP000325315">
    <property type="component" value="Unassembled WGS sequence"/>
</dbReference>
<name>A0A5B6WGZ8_9ROSI</name>
<organism evidence="2 3">
    <name type="scientific">Gossypium australe</name>
    <dbReference type="NCBI Taxonomy" id="47621"/>
    <lineage>
        <taxon>Eukaryota</taxon>
        <taxon>Viridiplantae</taxon>
        <taxon>Streptophyta</taxon>
        <taxon>Embryophyta</taxon>
        <taxon>Tracheophyta</taxon>
        <taxon>Spermatophyta</taxon>
        <taxon>Magnoliopsida</taxon>
        <taxon>eudicotyledons</taxon>
        <taxon>Gunneridae</taxon>
        <taxon>Pentapetalae</taxon>
        <taxon>rosids</taxon>
        <taxon>malvids</taxon>
        <taxon>Malvales</taxon>
        <taxon>Malvaceae</taxon>
        <taxon>Malvoideae</taxon>
        <taxon>Gossypium</taxon>
    </lineage>
</organism>
<dbReference type="EMBL" id="SMMG02000003">
    <property type="protein sequence ID" value="KAA3480466.1"/>
    <property type="molecule type" value="Genomic_DNA"/>
</dbReference>
<dbReference type="AlphaFoldDB" id="A0A5B6WGZ8"/>
<keyword evidence="3" id="KW-1185">Reference proteome</keyword>
<evidence type="ECO:0000259" key="1">
    <source>
        <dbReference type="Pfam" id="PF17921"/>
    </source>
</evidence>
<proteinExistence type="predicted"/>
<evidence type="ECO:0000313" key="3">
    <source>
        <dbReference type="Proteomes" id="UP000325315"/>
    </source>
</evidence>
<dbReference type="OrthoDB" id="1304586at2759"/>
<dbReference type="Pfam" id="PF17921">
    <property type="entry name" value="Integrase_H2C2"/>
    <property type="match status" value="1"/>
</dbReference>
<protein>
    <submittedName>
        <fullName evidence="2">Integrase</fullName>
    </submittedName>
</protein>
<dbReference type="Gene3D" id="1.10.340.70">
    <property type="match status" value="1"/>
</dbReference>
<dbReference type="InterPro" id="IPR041588">
    <property type="entry name" value="Integrase_H2C2"/>
</dbReference>
<feature type="domain" description="Integrase zinc-binding" evidence="1">
    <location>
        <begin position="67"/>
        <end position="123"/>
    </location>
</feature>
<gene>
    <name evidence="2" type="ORF">EPI10_020892</name>
</gene>
<evidence type="ECO:0000313" key="2">
    <source>
        <dbReference type="EMBL" id="KAA3480466.1"/>
    </source>
</evidence>
<reference evidence="3" key="1">
    <citation type="journal article" date="2019" name="Plant Biotechnol. J.">
        <title>Genome sequencing of the Australian wild diploid species Gossypium australe highlights disease resistance and delayed gland morphogenesis.</title>
        <authorList>
            <person name="Cai Y."/>
            <person name="Cai X."/>
            <person name="Wang Q."/>
            <person name="Wang P."/>
            <person name="Zhang Y."/>
            <person name="Cai C."/>
            <person name="Xu Y."/>
            <person name="Wang K."/>
            <person name="Zhou Z."/>
            <person name="Wang C."/>
            <person name="Geng S."/>
            <person name="Li B."/>
            <person name="Dong Q."/>
            <person name="Hou Y."/>
            <person name="Wang H."/>
            <person name="Ai P."/>
            <person name="Liu Z."/>
            <person name="Yi F."/>
            <person name="Sun M."/>
            <person name="An G."/>
            <person name="Cheng J."/>
            <person name="Zhang Y."/>
            <person name="Shi Q."/>
            <person name="Xie Y."/>
            <person name="Shi X."/>
            <person name="Chang Y."/>
            <person name="Huang F."/>
            <person name="Chen Y."/>
            <person name="Hong S."/>
            <person name="Mi L."/>
            <person name="Sun Q."/>
            <person name="Zhang L."/>
            <person name="Zhou B."/>
            <person name="Peng R."/>
            <person name="Zhang X."/>
            <person name="Liu F."/>
        </authorList>
    </citation>
    <scope>NUCLEOTIDE SEQUENCE [LARGE SCALE GENOMIC DNA]</scope>
    <source>
        <strain evidence="3">cv. PA1801</strain>
    </source>
</reference>
<comment type="caution">
    <text evidence="2">The sequence shown here is derived from an EMBL/GenBank/DDBJ whole genome shotgun (WGS) entry which is preliminary data.</text>
</comment>
<accession>A0A5B6WGZ8</accession>